<dbReference type="EMBL" id="CP022202">
    <property type="protein sequence ID" value="AXA63934.1"/>
    <property type="molecule type" value="Genomic_DNA"/>
</dbReference>
<keyword evidence="2" id="KW-1185">Reference proteome</keyword>
<protein>
    <submittedName>
        <fullName evidence="1">Uncharacterized protein</fullName>
    </submittedName>
</protein>
<dbReference type="KEGG" id="pthv:CE140_28975"/>
<gene>
    <name evidence="1" type="ORF">CEQ51_28970</name>
</gene>
<evidence type="ECO:0000313" key="1">
    <source>
        <dbReference type="EMBL" id="AXA63934.1"/>
    </source>
</evidence>
<reference evidence="2" key="1">
    <citation type="journal article" date="2021" name="Front. Microbiol.">
        <title>Genomic Analysis of the 1-Aminocyclopropane-1-Carboxylate Deaminase-Producing Pseudomonas thivervalensis SC5 Reveals Its Multifaceted Roles in Soil and in Beneficial Interactions With Plants.</title>
        <authorList>
            <person name="Nascimento F.X."/>
            <person name="Uron P."/>
            <person name="Glick B.R."/>
            <person name="Giachini A."/>
            <person name="Rossi M.J."/>
        </authorList>
    </citation>
    <scope>NUCLEOTIDE SEQUENCE [LARGE SCALE GENOMIC DNA]</scope>
    <source>
        <strain evidence="2">PLM3</strain>
    </source>
</reference>
<sequence>MENIKFLSESGSVIKVAGDAPLEKFLKRHLQGAEFKCAFKPRWSRYEFWTTLATNKYGADVALAGQHGDGIVLIFPQIADKASFIAELLENILPEYMPHLFPDIEKGKWTHLPEYELKRIIELEARKKFVIAEMEKEITIINEEISRCRSENGWLHDLITATGDDLVSAVKLAFFELGFERVADVDEIRDAEGKSRREDLRIEDRDPTLIIDIKGVGGKAGDEDLMQANKHAMINMRELKITTIQGLSIINQQRHLPPLLRDNNEPFRQEILDFAGETGMGLLTTFDLYRIVVNKQKHDWLSDWVKPLLYKHQRITPIPEHYQYIGTVSKVFSEVFGMHILENRVEVGDFLAVEGEIYFEEIEVESIQVNNLDVKSAAVGDPAGFKWPSHAMKLREGMRVYALPKAILHLKAKP</sequence>
<dbReference type="AlphaFoldDB" id="A0A2Z4ZJW8"/>
<accession>A0A2Z4ZJW8</accession>
<proteinExistence type="predicted"/>
<evidence type="ECO:0000313" key="2">
    <source>
        <dbReference type="Proteomes" id="UP000251666"/>
    </source>
</evidence>
<name>A0A2Z4ZJW8_9PSED</name>
<organism evidence="1 2">
    <name type="scientific">Pseudomonas thivervalensis</name>
    <dbReference type="NCBI Taxonomy" id="86265"/>
    <lineage>
        <taxon>Bacteria</taxon>
        <taxon>Pseudomonadati</taxon>
        <taxon>Pseudomonadota</taxon>
        <taxon>Gammaproteobacteria</taxon>
        <taxon>Pseudomonadales</taxon>
        <taxon>Pseudomonadaceae</taxon>
        <taxon>Pseudomonas</taxon>
    </lineage>
</organism>
<dbReference type="Proteomes" id="UP000251666">
    <property type="component" value="Chromosome"/>
</dbReference>